<evidence type="ECO:0000256" key="1">
    <source>
        <dbReference type="ARBA" id="ARBA00004370"/>
    </source>
</evidence>
<reference evidence="8" key="2">
    <citation type="submission" date="2025-09" db="UniProtKB">
        <authorList>
            <consortium name="Ensembl"/>
        </authorList>
    </citation>
    <scope>IDENTIFICATION</scope>
</reference>
<evidence type="ECO:0000256" key="6">
    <source>
        <dbReference type="SAM" id="SignalP"/>
    </source>
</evidence>
<dbReference type="PANTHER" id="PTHR31774">
    <property type="entry name" value="PROTEIN SHISA-9-RELATED"/>
    <property type="match status" value="1"/>
</dbReference>
<comment type="subcellular location">
    <subcellularLocation>
        <location evidence="1">Membrane</location>
    </subcellularLocation>
</comment>
<evidence type="ECO:0000313" key="9">
    <source>
        <dbReference type="Proteomes" id="UP000694388"/>
    </source>
</evidence>
<keyword evidence="2" id="KW-0812">Transmembrane</keyword>
<dbReference type="GO" id="GO:0032281">
    <property type="term" value="C:AMPA glutamate receptor complex"/>
    <property type="evidence" value="ECO:0007669"/>
    <property type="project" value="TreeGrafter"/>
</dbReference>
<protein>
    <recommendedName>
        <fullName evidence="7">Shisa N-terminal domain-containing protein</fullName>
    </recommendedName>
</protein>
<reference evidence="8" key="1">
    <citation type="submission" date="2025-08" db="UniProtKB">
        <authorList>
            <consortium name="Ensembl"/>
        </authorList>
    </citation>
    <scope>IDENTIFICATION</scope>
</reference>
<feature type="region of interest" description="Disordered" evidence="5">
    <location>
        <begin position="82"/>
        <end position="113"/>
    </location>
</feature>
<proteinExistence type="predicted"/>
<keyword evidence="4" id="KW-0472">Membrane</keyword>
<keyword evidence="3" id="KW-1133">Transmembrane helix</keyword>
<keyword evidence="9" id="KW-1185">Reference proteome</keyword>
<name>A0A8C4NBW9_EPTBU</name>
<evidence type="ECO:0000313" key="8">
    <source>
        <dbReference type="Ensembl" id="ENSEBUP00000004415.1"/>
    </source>
</evidence>
<dbReference type="GO" id="GO:0048172">
    <property type="term" value="P:regulation of short-term neuronal synaptic plasticity"/>
    <property type="evidence" value="ECO:0007669"/>
    <property type="project" value="TreeGrafter"/>
</dbReference>
<sequence>MGMASTRPWVSLTLLAFLLGREICTVHASAEFCHGWRDSGGVWHEGFPCPERFDTAAATICCGTCSLRYCCASNEARLDQGECRNDRDTDESEQGRPGTSPQDQTSHGSAEDTHLRTSLVGSIKCTSHHPTIKPSSQQPIVAKLRVIDAANHN</sequence>
<evidence type="ECO:0000259" key="7">
    <source>
        <dbReference type="Pfam" id="PF13908"/>
    </source>
</evidence>
<dbReference type="InterPro" id="IPR053891">
    <property type="entry name" value="Shisa_N"/>
</dbReference>
<keyword evidence="6" id="KW-0732">Signal</keyword>
<dbReference type="InterPro" id="IPR026910">
    <property type="entry name" value="Shisa"/>
</dbReference>
<evidence type="ECO:0000256" key="4">
    <source>
        <dbReference type="ARBA" id="ARBA00023136"/>
    </source>
</evidence>
<feature type="compositionally biased region" description="Polar residues" evidence="5">
    <location>
        <begin position="97"/>
        <end position="108"/>
    </location>
</feature>
<dbReference type="GO" id="GO:0045211">
    <property type="term" value="C:postsynaptic membrane"/>
    <property type="evidence" value="ECO:0007669"/>
    <property type="project" value="TreeGrafter"/>
</dbReference>
<evidence type="ECO:0000256" key="3">
    <source>
        <dbReference type="ARBA" id="ARBA00022989"/>
    </source>
</evidence>
<dbReference type="AlphaFoldDB" id="A0A8C4NBW9"/>
<organism evidence="8 9">
    <name type="scientific">Eptatretus burgeri</name>
    <name type="common">Inshore hagfish</name>
    <dbReference type="NCBI Taxonomy" id="7764"/>
    <lineage>
        <taxon>Eukaryota</taxon>
        <taxon>Metazoa</taxon>
        <taxon>Chordata</taxon>
        <taxon>Craniata</taxon>
        <taxon>Vertebrata</taxon>
        <taxon>Cyclostomata</taxon>
        <taxon>Myxini</taxon>
        <taxon>Myxiniformes</taxon>
        <taxon>Myxinidae</taxon>
        <taxon>Eptatretinae</taxon>
        <taxon>Eptatretus</taxon>
    </lineage>
</organism>
<dbReference type="Pfam" id="PF13908">
    <property type="entry name" value="Shisa_N"/>
    <property type="match status" value="1"/>
</dbReference>
<evidence type="ECO:0000256" key="5">
    <source>
        <dbReference type="SAM" id="MobiDB-lite"/>
    </source>
</evidence>
<feature type="chain" id="PRO_5034935391" description="Shisa N-terminal domain-containing protein" evidence="6">
    <location>
        <begin position="29"/>
        <end position="153"/>
    </location>
</feature>
<dbReference type="Ensembl" id="ENSEBUT00000004853.1">
    <property type="protein sequence ID" value="ENSEBUP00000004415.1"/>
    <property type="gene ID" value="ENSEBUG00000003091.1"/>
</dbReference>
<dbReference type="GO" id="GO:0032591">
    <property type="term" value="C:dendritic spine membrane"/>
    <property type="evidence" value="ECO:0007669"/>
    <property type="project" value="TreeGrafter"/>
</dbReference>
<accession>A0A8C4NBW9</accession>
<evidence type="ECO:0000256" key="2">
    <source>
        <dbReference type="ARBA" id="ARBA00022692"/>
    </source>
</evidence>
<feature type="domain" description="Shisa N-terminal" evidence="7">
    <location>
        <begin position="31"/>
        <end position="85"/>
    </location>
</feature>
<dbReference type="Proteomes" id="UP000694388">
    <property type="component" value="Unplaced"/>
</dbReference>
<feature type="signal peptide" evidence="6">
    <location>
        <begin position="1"/>
        <end position="28"/>
    </location>
</feature>
<dbReference type="GO" id="GO:0014069">
    <property type="term" value="C:postsynaptic density"/>
    <property type="evidence" value="ECO:0007669"/>
    <property type="project" value="TreeGrafter"/>
</dbReference>
<dbReference type="GeneTree" id="ENSGT00940000157443"/>